<evidence type="ECO:0000256" key="4">
    <source>
        <dbReference type="PROSITE-ProRule" id="PRU00169"/>
    </source>
</evidence>
<dbReference type="PROSITE" id="PS50110">
    <property type="entry name" value="RESPONSE_REGULATORY"/>
    <property type="match status" value="1"/>
</dbReference>
<dbReference type="InterPro" id="IPR001789">
    <property type="entry name" value="Sig_transdc_resp-reg_receiver"/>
</dbReference>
<evidence type="ECO:0000313" key="6">
    <source>
        <dbReference type="EMBL" id="GLB30841.1"/>
    </source>
</evidence>
<proteinExistence type="predicted"/>
<sequence>MKKTIMIVDDSILIRNEIGKILEGTDYEVVCQCRSGEEALETYEKIMPDIVTMDIILPGIDGLETSKRILNKHPKAGIVIISSLVYDKTLQVVKELGPAIPFVFKPINKSFFIESLKKVSTNSESTS</sequence>
<dbReference type="Gene3D" id="3.40.50.2300">
    <property type="match status" value="1"/>
</dbReference>
<dbReference type="EMBL" id="QOHO01000012">
    <property type="protein sequence ID" value="RFZ80402.1"/>
    <property type="molecule type" value="Genomic_DNA"/>
</dbReference>
<keyword evidence="9" id="KW-1185">Reference proteome</keyword>
<evidence type="ECO:0000259" key="5">
    <source>
        <dbReference type="PROSITE" id="PS50110"/>
    </source>
</evidence>
<name>A0A3E2NHB1_9FIRM</name>
<evidence type="ECO:0000313" key="8">
    <source>
        <dbReference type="Proteomes" id="UP000260680"/>
    </source>
</evidence>
<dbReference type="Proteomes" id="UP001419084">
    <property type="component" value="Unassembled WGS sequence"/>
</dbReference>
<dbReference type="SUPFAM" id="SSF52172">
    <property type="entry name" value="CheY-like"/>
    <property type="match status" value="1"/>
</dbReference>
<comment type="caution">
    <text evidence="7">The sequence shown here is derived from an EMBL/GenBank/DDBJ whole genome shotgun (WGS) entry which is preliminary data.</text>
</comment>
<dbReference type="PANTHER" id="PTHR44591:SF3">
    <property type="entry name" value="RESPONSE REGULATORY DOMAIN-CONTAINING PROTEIN"/>
    <property type="match status" value="1"/>
</dbReference>
<dbReference type="SMART" id="SM00448">
    <property type="entry name" value="REC"/>
    <property type="match status" value="1"/>
</dbReference>
<evidence type="ECO:0000313" key="7">
    <source>
        <dbReference type="EMBL" id="RFZ80402.1"/>
    </source>
</evidence>
<evidence type="ECO:0000256" key="2">
    <source>
        <dbReference type="ARBA" id="ARBA00022553"/>
    </source>
</evidence>
<evidence type="ECO:0000313" key="9">
    <source>
        <dbReference type="Proteomes" id="UP001419084"/>
    </source>
</evidence>
<dbReference type="InterPro" id="IPR011006">
    <property type="entry name" value="CheY-like_superfamily"/>
</dbReference>
<feature type="domain" description="Response regulatory" evidence="5">
    <location>
        <begin position="4"/>
        <end position="120"/>
    </location>
</feature>
<reference evidence="7 8" key="1">
    <citation type="submission" date="2018-07" db="EMBL/GenBank/DDBJ databases">
        <title>New species, Clostridium PI-S10-A1B.</title>
        <authorList>
            <person name="Krishna G."/>
            <person name="Summeta K."/>
            <person name="Shikha S."/>
            <person name="Prabhu P.B."/>
            <person name="Suresh K."/>
        </authorList>
    </citation>
    <scope>NUCLEOTIDE SEQUENCE [LARGE SCALE GENOMIC DNA]</scope>
    <source>
        <strain evidence="7 8">PI-S10-A1B</strain>
    </source>
</reference>
<dbReference type="Pfam" id="PF00072">
    <property type="entry name" value="Response_reg"/>
    <property type="match status" value="1"/>
</dbReference>
<dbReference type="RefSeq" id="WP_117415717.1">
    <property type="nucleotide sequence ID" value="NZ_BRPJ01000050.1"/>
</dbReference>
<gene>
    <name evidence="6" type="primary">cheY</name>
    <name evidence="7" type="ORF">DS742_03905</name>
    <name evidence="6" type="ORF">LAD12857_27640</name>
</gene>
<dbReference type="AlphaFoldDB" id="A0A3E2NHB1"/>
<organism evidence="7 8">
    <name type="scientific">Lacrimispora amygdalina</name>
    <dbReference type="NCBI Taxonomy" id="253257"/>
    <lineage>
        <taxon>Bacteria</taxon>
        <taxon>Bacillati</taxon>
        <taxon>Bacillota</taxon>
        <taxon>Clostridia</taxon>
        <taxon>Lachnospirales</taxon>
        <taxon>Lachnospiraceae</taxon>
        <taxon>Lacrimispora</taxon>
    </lineage>
</organism>
<evidence type="ECO:0000256" key="3">
    <source>
        <dbReference type="ARBA" id="ARBA00024867"/>
    </source>
</evidence>
<keyword evidence="2 4" id="KW-0597">Phosphoprotein</keyword>
<dbReference type="EMBL" id="BRPJ01000050">
    <property type="protein sequence ID" value="GLB30841.1"/>
    <property type="molecule type" value="Genomic_DNA"/>
</dbReference>
<dbReference type="OrthoDB" id="9779069at2"/>
<reference evidence="6 9" key="2">
    <citation type="journal article" date="2024" name="Int. J. Syst. Evol. Microbiol.">
        <title>Lacrimispora brassicae sp. nov. isolated from fermented cabbage, and proposal of Clostridium indicum Gundawar et al. 2019 and Clostridium methoxybenzovorans Mechichi et al. 1999 as heterotypic synonyms of Lacrimispora amygdalina (Parshina et al. 2003) Haas and Blanchard 2020 and Lacrimispora indolis (McClung and McCoy 1957) Haas and Blanchard 2020, respectively.</title>
        <authorList>
            <person name="Kobayashi H."/>
            <person name="Tanizawa Y."/>
            <person name="Sakamoto M."/>
            <person name="Ohkuma M."/>
            <person name="Tohno M."/>
        </authorList>
    </citation>
    <scope>NUCLEOTIDE SEQUENCE [LARGE SCALE GENOMIC DNA]</scope>
    <source>
        <strain evidence="6 9">DSM 12857</strain>
    </source>
</reference>
<dbReference type="PANTHER" id="PTHR44591">
    <property type="entry name" value="STRESS RESPONSE REGULATOR PROTEIN 1"/>
    <property type="match status" value="1"/>
</dbReference>
<dbReference type="Proteomes" id="UP000260680">
    <property type="component" value="Unassembled WGS sequence"/>
</dbReference>
<accession>A0A3E2NHB1</accession>
<evidence type="ECO:0000256" key="1">
    <source>
        <dbReference type="ARBA" id="ARBA00018672"/>
    </source>
</evidence>
<dbReference type="GO" id="GO:0000160">
    <property type="term" value="P:phosphorelay signal transduction system"/>
    <property type="evidence" value="ECO:0007669"/>
    <property type="project" value="InterPro"/>
</dbReference>
<comment type="function">
    <text evidence="3">May play the central regulatory role in sporulation. It may be an element of the effector pathway responsible for the activation of sporulation genes in response to nutritional stress. Spo0A may act in concert with spo0H (a sigma factor) to control the expression of some genes that are critical to the sporulation process.</text>
</comment>
<feature type="modified residue" description="4-aspartylphosphate" evidence="4">
    <location>
        <position position="54"/>
    </location>
</feature>
<dbReference type="InterPro" id="IPR050595">
    <property type="entry name" value="Bact_response_regulator"/>
</dbReference>
<protein>
    <recommendedName>
        <fullName evidence="1">Stage 0 sporulation protein A homolog</fullName>
    </recommendedName>
</protein>